<keyword evidence="6 7" id="KW-0472">Membrane</keyword>
<organism evidence="9 10">
    <name type="scientific">Clostridium magnum DSM 2767</name>
    <dbReference type="NCBI Taxonomy" id="1121326"/>
    <lineage>
        <taxon>Bacteria</taxon>
        <taxon>Bacillati</taxon>
        <taxon>Bacillota</taxon>
        <taxon>Clostridia</taxon>
        <taxon>Eubacteriales</taxon>
        <taxon>Clostridiaceae</taxon>
        <taxon>Clostridium</taxon>
    </lineage>
</organism>
<evidence type="ECO:0000256" key="7">
    <source>
        <dbReference type="SAM" id="Phobius"/>
    </source>
</evidence>
<feature type="transmembrane region" description="Helical" evidence="7">
    <location>
        <begin position="95"/>
        <end position="115"/>
    </location>
</feature>
<dbReference type="SUPFAM" id="SSF103481">
    <property type="entry name" value="Multidrug resistance efflux transporter EmrE"/>
    <property type="match status" value="2"/>
</dbReference>
<feature type="transmembrane region" description="Helical" evidence="7">
    <location>
        <begin position="215"/>
        <end position="234"/>
    </location>
</feature>
<dbReference type="PANTHER" id="PTHR32322">
    <property type="entry name" value="INNER MEMBRANE TRANSPORTER"/>
    <property type="match status" value="1"/>
</dbReference>
<feature type="domain" description="EamA" evidence="8">
    <location>
        <begin position="151"/>
        <end position="286"/>
    </location>
</feature>
<dbReference type="AlphaFoldDB" id="A0A161YM28"/>
<feature type="transmembrane region" description="Helical" evidence="7">
    <location>
        <begin position="7"/>
        <end position="30"/>
    </location>
</feature>
<dbReference type="OrthoDB" id="9805239at2"/>
<comment type="caution">
    <text evidence="9">The sequence shown here is derived from an EMBL/GenBank/DDBJ whole genome shotgun (WGS) entry which is preliminary data.</text>
</comment>
<feature type="transmembrane region" description="Helical" evidence="7">
    <location>
        <begin position="67"/>
        <end position="83"/>
    </location>
</feature>
<comment type="similarity">
    <text evidence="2">Belongs to the EamA transporter family.</text>
</comment>
<feature type="transmembrane region" description="Helical" evidence="7">
    <location>
        <begin position="154"/>
        <end position="174"/>
    </location>
</feature>
<proteinExistence type="inferred from homology"/>
<feature type="transmembrane region" description="Helical" evidence="7">
    <location>
        <begin position="186"/>
        <end position="203"/>
    </location>
</feature>
<evidence type="ECO:0000256" key="5">
    <source>
        <dbReference type="ARBA" id="ARBA00022989"/>
    </source>
</evidence>
<dbReference type="InterPro" id="IPR037185">
    <property type="entry name" value="EmrE-like"/>
</dbReference>
<dbReference type="EMBL" id="LWAE01000003">
    <property type="protein sequence ID" value="KZL91692.1"/>
    <property type="molecule type" value="Genomic_DNA"/>
</dbReference>
<feature type="transmembrane region" description="Helical" evidence="7">
    <location>
        <begin position="124"/>
        <end position="142"/>
    </location>
</feature>
<accession>A0A161YM28</accession>
<dbReference type="Pfam" id="PF00892">
    <property type="entry name" value="EamA"/>
    <property type="match status" value="2"/>
</dbReference>
<evidence type="ECO:0000313" key="9">
    <source>
        <dbReference type="EMBL" id="KZL91692.1"/>
    </source>
</evidence>
<reference evidence="9 10" key="1">
    <citation type="submission" date="2016-04" db="EMBL/GenBank/DDBJ databases">
        <title>Genome sequence of Clostridium magnum DSM 2767.</title>
        <authorList>
            <person name="Poehlein A."/>
            <person name="Uhlig R."/>
            <person name="Fischer R."/>
            <person name="Bahl H."/>
            <person name="Daniel R."/>
        </authorList>
    </citation>
    <scope>NUCLEOTIDE SEQUENCE [LARGE SCALE GENOMIC DNA]</scope>
    <source>
        <strain evidence="9 10">DSM 2767</strain>
    </source>
</reference>
<dbReference type="PATRIC" id="fig|1121326.3.peg.3490"/>
<evidence type="ECO:0000313" key="10">
    <source>
        <dbReference type="Proteomes" id="UP000076603"/>
    </source>
</evidence>
<dbReference type="RefSeq" id="WP_066624813.1">
    <property type="nucleotide sequence ID" value="NZ_FQXL01000005.1"/>
</dbReference>
<evidence type="ECO:0000256" key="4">
    <source>
        <dbReference type="ARBA" id="ARBA00022692"/>
    </source>
</evidence>
<evidence type="ECO:0000259" key="8">
    <source>
        <dbReference type="Pfam" id="PF00892"/>
    </source>
</evidence>
<protein>
    <submittedName>
        <fullName evidence="9">Putative amino-acid metabolite efflux pump</fullName>
    </submittedName>
</protein>
<evidence type="ECO:0000256" key="1">
    <source>
        <dbReference type="ARBA" id="ARBA00004651"/>
    </source>
</evidence>
<name>A0A161YM28_9CLOT</name>
<feature type="transmembrane region" description="Helical" evidence="7">
    <location>
        <begin position="246"/>
        <end position="265"/>
    </location>
</feature>
<evidence type="ECO:0000256" key="2">
    <source>
        <dbReference type="ARBA" id="ARBA00007362"/>
    </source>
</evidence>
<dbReference type="Proteomes" id="UP000076603">
    <property type="component" value="Unassembled WGS sequence"/>
</dbReference>
<keyword evidence="3" id="KW-1003">Cell membrane</keyword>
<dbReference type="InterPro" id="IPR000620">
    <property type="entry name" value="EamA_dom"/>
</dbReference>
<dbReference type="STRING" id="1121326.CLMAG_34510"/>
<keyword evidence="10" id="KW-1185">Reference proteome</keyword>
<feature type="transmembrane region" description="Helical" evidence="7">
    <location>
        <begin position="271"/>
        <end position="291"/>
    </location>
</feature>
<evidence type="ECO:0000256" key="3">
    <source>
        <dbReference type="ARBA" id="ARBA00022475"/>
    </source>
</evidence>
<dbReference type="PANTHER" id="PTHR32322:SF18">
    <property type="entry name" value="S-ADENOSYLMETHIONINE_S-ADENOSYLHOMOCYSTEINE TRANSPORTER"/>
    <property type="match status" value="1"/>
</dbReference>
<evidence type="ECO:0000256" key="6">
    <source>
        <dbReference type="ARBA" id="ARBA00023136"/>
    </source>
</evidence>
<dbReference type="InterPro" id="IPR050638">
    <property type="entry name" value="AA-Vitamin_Transporters"/>
</dbReference>
<dbReference type="GO" id="GO:0005886">
    <property type="term" value="C:plasma membrane"/>
    <property type="evidence" value="ECO:0007669"/>
    <property type="project" value="UniProtKB-SubCell"/>
</dbReference>
<keyword evidence="4 7" id="KW-0812">Transmembrane</keyword>
<gene>
    <name evidence="9" type="primary">eamA_1</name>
    <name evidence="9" type="ORF">CLMAG_34510</name>
</gene>
<feature type="domain" description="EamA" evidence="8">
    <location>
        <begin position="7"/>
        <end position="139"/>
    </location>
</feature>
<keyword evidence="5 7" id="KW-1133">Transmembrane helix</keyword>
<sequence>MKNRELFGHIISIFTILVWGTTFISTKIILKDFMPVEILFIRFLMAYIALILIYPKFHKIKSFKDELLFLGLGLSGVSLYFITENMALKFTIASNVGLIISTAPIITAILANYFTKDEKMNRKLFWGFMIAILGIFLVMFNGRFILKLNPKGDLLTLAAALTWAIYSVLVRLVDKGYNSILATRKIFFYGILTSIPLLILFRADLKPENPLNATLIVNIIFLGLIASALCYVTWNKAVSILGSVRTSNYIYLIPFVTMVTSVIVLNEKINVLTIIGAILILTGVYVSENGFTKLPLSICKKTP</sequence>
<comment type="subcellular location">
    <subcellularLocation>
        <location evidence="1">Cell membrane</location>
        <topology evidence="1">Multi-pass membrane protein</topology>
    </subcellularLocation>
</comment>
<feature type="transmembrane region" description="Helical" evidence="7">
    <location>
        <begin position="36"/>
        <end position="55"/>
    </location>
</feature>